<dbReference type="Gene3D" id="3.10.350.10">
    <property type="entry name" value="LysM domain"/>
    <property type="match status" value="3"/>
</dbReference>
<sequence>MVGSSSASVLGTTQLEQLCESTCRNDLASLQKSIGKACTEKIDVMVPTDGIAYPDLHADFFRATGKYCDVVVAGWASQENFTEAQTCSPCELGLQKIQLASSFGYGETFASAFADTTKSCNAASYAYATPTSYALNTTTAPSSPSCTGSSYIIQENDTTYQLEMTDTCDSLVESWNITFAQLLAWNPMINPPCSNLAAWRGWYLCASPPSGTLQAGQGNVATTAAPVPTDAQPQSNKYCGNWYYFSIALADFYFLNKQVDQKCSNLWANTSYCVRAVGDIATYPGYPVETASTTFTKPPKSTEYNPIPVETPSLHPTASGTIEGCVAYENAMDSTSGLANISEANSCQNWAFAVDATVTDLIEWNPSLSWESCVFQIGKSYCIRRWENAPALNTTCSQIPELLNITISELTNLNPWIGKDCDTGLWSAMSKDGYTQLCVLSASGTTPKPPAETQPGAPANCNKWHVVVSGDGCWAIANEYGITLDEFYTLNPAVGSDCQSLWLGYAVCVGVGT</sequence>
<feature type="domain" description="LysM" evidence="4">
    <location>
        <begin position="158"/>
        <end position="204"/>
    </location>
</feature>
<keyword evidence="2" id="KW-0843">Virulence</keyword>
<dbReference type="EMBL" id="JAWHQM010000068">
    <property type="protein sequence ID" value="KAK5636388.1"/>
    <property type="molecule type" value="Genomic_DNA"/>
</dbReference>
<reference evidence="5 6" key="1">
    <citation type="submission" date="2023-10" db="EMBL/GenBank/DDBJ databases">
        <title>Draft genome sequence of Xylaria bambusicola isolate GMP-LS, the root and basal stem rot pathogen of sugarcane in Indonesia.</title>
        <authorList>
            <person name="Selvaraj P."/>
            <person name="Muralishankar V."/>
            <person name="Muruganantham S."/>
            <person name="Sp S."/>
            <person name="Haryani S."/>
            <person name="Lau K.J.X."/>
            <person name="Naqvi N.I."/>
        </authorList>
    </citation>
    <scope>NUCLEOTIDE SEQUENCE [LARGE SCALE GENOMIC DNA]</scope>
    <source>
        <strain evidence="5">GMP-LS</strain>
    </source>
</reference>
<evidence type="ECO:0000256" key="3">
    <source>
        <dbReference type="ARBA" id="ARBA00044955"/>
    </source>
</evidence>
<proteinExistence type="inferred from homology"/>
<keyword evidence="1" id="KW-0147">Chitin-binding</keyword>
<evidence type="ECO:0000259" key="4">
    <source>
        <dbReference type="PROSITE" id="PS51782"/>
    </source>
</evidence>
<dbReference type="InterPro" id="IPR052210">
    <property type="entry name" value="LysM1-like"/>
</dbReference>
<gene>
    <name evidence="5" type="ORF">RRF57_012100</name>
</gene>
<dbReference type="PROSITE" id="PS51782">
    <property type="entry name" value="LYSM"/>
    <property type="match status" value="2"/>
</dbReference>
<dbReference type="PANTHER" id="PTHR34997">
    <property type="entry name" value="AM15"/>
    <property type="match status" value="1"/>
</dbReference>
<dbReference type="InterPro" id="IPR018392">
    <property type="entry name" value="LysM"/>
</dbReference>
<organism evidence="5 6">
    <name type="scientific">Xylaria bambusicola</name>
    <dbReference type="NCBI Taxonomy" id="326684"/>
    <lineage>
        <taxon>Eukaryota</taxon>
        <taxon>Fungi</taxon>
        <taxon>Dikarya</taxon>
        <taxon>Ascomycota</taxon>
        <taxon>Pezizomycotina</taxon>
        <taxon>Sordariomycetes</taxon>
        <taxon>Xylariomycetidae</taxon>
        <taxon>Xylariales</taxon>
        <taxon>Xylariaceae</taxon>
        <taxon>Xylaria</taxon>
    </lineage>
</organism>
<evidence type="ECO:0000256" key="1">
    <source>
        <dbReference type="ARBA" id="ARBA00022669"/>
    </source>
</evidence>
<name>A0AAN7UVY5_9PEZI</name>
<dbReference type="Proteomes" id="UP001305414">
    <property type="component" value="Unassembled WGS sequence"/>
</dbReference>
<protein>
    <recommendedName>
        <fullName evidence="4">LysM domain-containing protein</fullName>
    </recommendedName>
</protein>
<dbReference type="CDD" id="cd00118">
    <property type="entry name" value="LysM"/>
    <property type="match status" value="2"/>
</dbReference>
<dbReference type="PANTHER" id="PTHR34997:SF1">
    <property type="entry name" value="PEPTIDOGLYCAN-BINDING LYSIN DOMAIN"/>
    <property type="match status" value="1"/>
</dbReference>
<evidence type="ECO:0000313" key="5">
    <source>
        <dbReference type="EMBL" id="KAK5636388.1"/>
    </source>
</evidence>
<dbReference type="SMART" id="SM00257">
    <property type="entry name" value="LysM"/>
    <property type="match status" value="2"/>
</dbReference>
<dbReference type="InterPro" id="IPR036779">
    <property type="entry name" value="LysM_dom_sf"/>
</dbReference>
<keyword evidence="6" id="KW-1185">Reference proteome</keyword>
<evidence type="ECO:0000313" key="6">
    <source>
        <dbReference type="Proteomes" id="UP001305414"/>
    </source>
</evidence>
<dbReference type="Pfam" id="PF01476">
    <property type="entry name" value="LysM"/>
    <property type="match status" value="1"/>
</dbReference>
<dbReference type="GO" id="GO:0008061">
    <property type="term" value="F:chitin binding"/>
    <property type="evidence" value="ECO:0007669"/>
    <property type="project" value="UniProtKB-KW"/>
</dbReference>
<comment type="similarity">
    <text evidence="3">Belongs to the secreted LysM effector family.</text>
</comment>
<feature type="domain" description="LysM" evidence="4">
    <location>
        <begin position="463"/>
        <end position="509"/>
    </location>
</feature>
<comment type="caution">
    <text evidence="5">The sequence shown here is derived from an EMBL/GenBank/DDBJ whole genome shotgun (WGS) entry which is preliminary data.</text>
</comment>
<dbReference type="AlphaFoldDB" id="A0AAN7UVY5"/>
<accession>A0AAN7UVY5</accession>
<dbReference type="SUPFAM" id="SSF54106">
    <property type="entry name" value="LysM domain"/>
    <property type="match status" value="1"/>
</dbReference>
<evidence type="ECO:0000256" key="2">
    <source>
        <dbReference type="ARBA" id="ARBA00023026"/>
    </source>
</evidence>